<dbReference type="PROSITE" id="PS51257">
    <property type="entry name" value="PROKAR_LIPOPROTEIN"/>
    <property type="match status" value="1"/>
</dbReference>
<reference evidence="2 3" key="1">
    <citation type="submission" date="2019-12" db="EMBL/GenBank/DDBJ databases">
        <title>Genomic-based taxomic classification of the family Erythrobacteraceae.</title>
        <authorList>
            <person name="Xu L."/>
        </authorList>
    </citation>
    <scope>NUCLEOTIDE SEQUENCE [LARGE SCALE GENOMIC DNA]</scope>
    <source>
        <strain evidence="2 3">MCCC 1K01500</strain>
    </source>
</reference>
<evidence type="ECO:0008006" key="4">
    <source>
        <dbReference type="Google" id="ProtNLM"/>
    </source>
</evidence>
<sequence>MAGAAPRSTLHRARALIALMLLPSLGGCVAAAALAVPSMTAIGAIQKGKRDKAEPVAVAEPVAAPKPASAQLTPGVPSANLQVAPMPAGPWHDFVGYTLDRASGIGNETASAILAQGAAELLQPDRQPCNGGDSAVIIDLDHGADAFVPETELRPAPGLADGLAQLRQAGVVVMWISRLDANRVDDVAAALIASGLDRSGRDPILLELGDADRKQTLRAQAAASACVLAIAGDQRQDFDELFGYLRDPNAAYNFDSLLGSGWFLVPDALDSPAVEIRSGS</sequence>
<protein>
    <recommendedName>
        <fullName evidence="4">Acid phosphatase</fullName>
    </recommendedName>
</protein>
<dbReference type="EMBL" id="WTYM01000046">
    <property type="protein sequence ID" value="MXO60274.1"/>
    <property type="molecule type" value="Genomic_DNA"/>
</dbReference>
<dbReference type="Gene3D" id="3.40.50.1000">
    <property type="entry name" value="HAD superfamily/HAD-like"/>
    <property type="match status" value="1"/>
</dbReference>
<evidence type="ECO:0000313" key="3">
    <source>
        <dbReference type="Proteomes" id="UP000433652"/>
    </source>
</evidence>
<name>A0A6I4SVX6_9SPHN</name>
<feature type="signal peptide" evidence="1">
    <location>
        <begin position="1"/>
        <end position="30"/>
    </location>
</feature>
<dbReference type="AlphaFoldDB" id="A0A6I4SVX6"/>
<dbReference type="InterPro" id="IPR023214">
    <property type="entry name" value="HAD_sf"/>
</dbReference>
<feature type="chain" id="PRO_5026250265" description="Acid phosphatase" evidence="1">
    <location>
        <begin position="31"/>
        <end position="280"/>
    </location>
</feature>
<keyword evidence="1" id="KW-0732">Signal</keyword>
<accession>A0A6I4SVX6</accession>
<dbReference type="Proteomes" id="UP000433652">
    <property type="component" value="Unassembled WGS sequence"/>
</dbReference>
<evidence type="ECO:0000256" key="1">
    <source>
        <dbReference type="SAM" id="SignalP"/>
    </source>
</evidence>
<comment type="caution">
    <text evidence="2">The sequence shown here is derived from an EMBL/GenBank/DDBJ whole genome shotgun (WGS) entry which is preliminary data.</text>
</comment>
<dbReference type="RefSeq" id="WP_159795833.1">
    <property type="nucleotide sequence ID" value="NZ_WTYM01000046.1"/>
</dbReference>
<keyword evidence="3" id="KW-1185">Reference proteome</keyword>
<gene>
    <name evidence="2" type="ORF">GRI89_12070</name>
</gene>
<evidence type="ECO:0000313" key="2">
    <source>
        <dbReference type="EMBL" id="MXO60274.1"/>
    </source>
</evidence>
<organism evidence="2 3">
    <name type="scientific">Croceibacterium salegens</name>
    <dbReference type="NCBI Taxonomy" id="1737568"/>
    <lineage>
        <taxon>Bacteria</taxon>
        <taxon>Pseudomonadati</taxon>
        <taxon>Pseudomonadota</taxon>
        <taxon>Alphaproteobacteria</taxon>
        <taxon>Sphingomonadales</taxon>
        <taxon>Erythrobacteraceae</taxon>
        <taxon>Croceibacterium</taxon>
    </lineage>
</organism>
<dbReference type="OrthoDB" id="193314at2"/>
<proteinExistence type="predicted"/>